<protein>
    <submittedName>
        <fullName evidence="2">Uncharacterized protein</fullName>
    </submittedName>
</protein>
<proteinExistence type="predicted"/>
<dbReference type="Proteomes" id="UP001307849">
    <property type="component" value="Unassembled WGS sequence"/>
</dbReference>
<feature type="region of interest" description="Disordered" evidence="1">
    <location>
        <begin position="724"/>
        <end position="744"/>
    </location>
</feature>
<feature type="region of interest" description="Disordered" evidence="1">
    <location>
        <begin position="275"/>
        <end position="307"/>
    </location>
</feature>
<evidence type="ECO:0000313" key="2">
    <source>
        <dbReference type="EMBL" id="KAK6504464.1"/>
    </source>
</evidence>
<accession>A0AAN8N8S5</accession>
<reference evidence="2 3" key="1">
    <citation type="submission" date="2019-10" db="EMBL/GenBank/DDBJ databases">
        <authorList>
            <person name="Palmer J.M."/>
        </authorList>
    </citation>
    <scope>NUCLEOTIDE SEQUENCE [LARGE SCALE GENOMIC DNA]</scope>
    <source>
        <strain evidence="2 3">TWF506</strain>
    </source>
</reference>
<evidence type="ECO:0000256" key="1">
    <source>
        <dbReference type="SAM" id="MobiDB-lite"/>
    </source>
</evidence>
<keyword evidence="3" id="KW-1185">Reference proteome</keyword>
<comment type="caution">
    <text evidence="2">The sequence shown here is derived from an EMBL/GenBank/DDBJ whole genome shotgun (WGS) entry which is preliminary data.</text>
</comment>
<organism evidence="2 3">
    <name type="scientific">Arthrobotrys conoides</name>
    <dbReference type="NCBI Taxonomy" id="74498"/>
    <lineage>
        <taxon>Eukaryota</taxon>
        <taxon>Fungi</taxon>
        <taxon>Dikarya</taxon>
        <taxon>Ascomycota</taxon>
        <taxon>Pezizomycotina</taxon>
        <taxon>Orbiliomycetes</taxon>
        <taxon>Orbiliales</taxon>
        <taxon>Orbiliaceae</taxon>
        <taxon>Arthrobotrys</taxon>
    </lineage>
</organism>
<evidence type="ECO:0000313" key="3">
    <source>
        <dbReference type="Proteomes" id="UP001307849"/>
    </source>
</evidence>
<name>A0AAN8N8S5_9PEZI</name>
<gene>
    <name evidence="2" type="ORF">TWF506_002659</name>
</gene>
<dbReference type="AlphaFoldDB" id="A0AAN8N8S5"/>
<dbReference type="EMBL" id="JAVHJM010000010">
    <property type="protein sequence ID" value="KAK6504464.1"/>
    <property type="molecule type" value="Genomic_DNA"/>
</dbReference>
<sequence>MPLQSSLAAAAASAAGCKKVVLENPFSCLSTSTPESIPLSKRVKLCEVKHNMGIENVMFNAGSTDSSCSTLSAPEEFDPVPALVNATEYVRKHLQPSVLCRDTELSLLSSEPSNCLSANTLESLTLDSKYPSWKLDSIKAGGSLLVFGNDDGAPLSIVAGPSGPRSRIEGMATEPQTFHCSPTSWKITSAENDCFVYLETVKGVPPEAVMWTDDQHGNHINPTKWISCMHKQKGVYHYSSQSSIADKFFPIFPNYVCDDSKKSAARILVQRKGHKLQGNGTDTGAKSQKRSHPIDGVDGVGEDSTPDELNALDHEVAVSESAVVADGQHKGSNAHRSISVAREENLRSFVTRQNYGYDATYDDDDNISIATENTEDREDAEGRFPVFERSTGVGVRVIYITRDPVSRQRIVLVDHVQEEDERYRYVRDRLARSKSEGISVDSLTIDCPSITETDLRARLHLAYDHLEERLKFLIQEGKIDAGTYTGLPPDAPVQRNEKPISLVISNNDNIEGGNDDDNHSKYDGNVNDPSNPDGNNLVHGGRCGSERSLPIPDQSRVIEEFISPADNGFYCRQFRIDGEMVRVSAEFGFVYVRIGRQTFGYPRNTSPDISCKRAVELLNKYWMEPASLVTNFVSVGVVYEAVVEALETIFDDKQSVLSESGSSSGSELPLSPAESTKLAENISAKPVLGGKENLLKKPVCLGDVKPLERKENLVKKLVTPESDVKALSGGEKGNSSEQKTKGEREELLDVISNMEKEIMRLSHQRETDQREMVRMAGVISRFEGEVAELQGKLRIREEEEKEKLAREEELEEELRQWGPARGQQIQILGEDVDLLEFDDPSDFEKDLLAEDGGDDDRVAVVTEWEPLVPISDNTTQLIVVATETGAAAKILERVRGDVRLCRSLVYLEVTGGQLDIVDDDFCKLIQLCPDLVGVAVRGGVNLTDVSMRCVLTSCRMICGLELSGQPSTPGQISARPLRGIPYAWQGCSLRELILKHQPEAEEGELRKVLEEEMPCLRVTLARESEGTVSMTRFGAFPSYTYRGPEGWGRWVSLRGELWTDEESFMRSQEGIWEGVREGVARSSVFDLLTYDADCGGLTWMLDDYQLEGVRRVCFW</sequence>
<feature type="region of interest" description="Disordered" evidence="1">
    <location>
        <begin position="505"/>
        <end position="549"/>
    </location>
</feature>